<organism evidence="2 3">
    <name type="scientific">Rheinheimera riviphila</name>
    <dbReference type="NCBI Taxonomy" id="1834037"/>
    <lineage>
        <taxon>Bacteria</taxon>
        <taxon>Pseudomonadati</taxon>
        <taxon>Pseudomonadota</taxon>
        <taxon>Gammaproteobacteria</taxon>
        <taxon>Chromatiales</taxon>
        <taxon>Chromatiaceae</taxon>
        <taxon>Rheinheimera</taxon>
    </lineage>
</organism>
<accession>A0A437QSK5</accession>
<feature type="signal peptide" evidence="1">
    <location>
        <begin position="1"/>
        <end position="26"/>
    </location>
</feature>
<keyword evidence="1" id="KW-0732">Signal</keyword>
<comment type="caution">
    <text evidence="2">The sequence shown here is derived from an EMBL/GenBank/DDBJ whole genome shotgun (WGS) entry which is preliminary data.</text>
</comment>
<evidence type="ECO:0000313" key="3">
    <source>
        <dbReference type="Proteomes" id="UP000283077"/>
    </source>
</evidence>
<keyword evidence="3" id="KW-1185">Reference proteome</keyword>
<protein>
    <submittedName>
        <fullName evidence="2">Uncharacterized protein</fullName>
    </submittedName>
</protein>
<dbReference type="PROSITE" id="PS51257">
    <property type="entry name" value="PROKAR_LIPOPROTEIN"/>
    <property type="match status" value="1"/>
</dbReference>
<dbReference type="AlphaFoldDB" id="A0A437QSK5"/>
<feature type="chain" id="PRO_5019477918" evidence="1">
    <location>
        <begin position="27"/>
        <end position="322"/>
    </location>
</feature>
<dbReference type="OrthoDB" id="5599486at2"/>
<dbReference type="EMBL" id="SACS01000009">
    <property type="protein sequence ID" value="RVU37470.1"/>
    <property type="molecule type" value="Genomic_DNA"/>
</dbReference>
<reference evidence="2 3" key="1">
    <citation type="submission" date="2019-01" db="EMBL/GenBank/DDBJ databases">
        <authorList>
            <person name="Chen W.-M."/>
        </authorList>
    </citation>
    <scope>NUCLEOTIDE SEQUENCE [LARGE SCALE GENOMIC DNA]</scope>
    <source>
        <strain evidence="2 3">KYPC3</strain>
    </source>
</reference>
<dbReference type="SUPFAM" id="SSF101898">
    <property type="entry name" value="NHL repeat"/>
    <property type="match status" value="1"/>
</dbReference>
<proteinExistence type="predicted"/>
<dbReference type="RefSeq" id="WP_127698912.1">
    <property type="nucleotide sequence ID" value="NZ_SACS01000009.1"/>
</dbReference>
<evidence type="ECO:0000313" key="2">
    <source>
        <dbReference type="EMBL" id="RVU37470.1"/>
    </source>
</evidence>
<dbReference type="Proteomes" id="UP000283077">
    <property type="component" value="Unassembled WGS sequence"/>
</dbReference>
<evidence type="ECO:0000256" key="1">
    <source>
        <dbReference type="SAM" id="SignalP"/>
    </source>
</evidence>
<sequence length="322" mass="35192">MIDQSPRFCRRLSLIVLFHVVGLSLAACSSPPTLAPADAATAAGSEATLPTIVVESSGLVCQADGTFLTINDSGNNATVYQLNASGEVLAHYAMDAANKDWEALTVHQGELWIGDIGNNSGVRNGGDLYRAALNLSSDRLNPTGKTSFVYPDLPLPPLQVYQHDFDAEALVSTSEQLLLFNKAWQSAHSTVYQLTPYTSTGSTKAVKIATVAGLPGVITGGAFNSEHQLFVLTGYARFRDNVLNMALYNDYRPFLAVLDRQFKLQKVIPVPQGGQLEAICIDRQQQIWLTQEKSKHRPALLWRWGNIQQLKQQITGKSSQFK</sequence>
<gene>
    <name evidence="2" type="ORF">EOE67_09775</name>
</gene>
<name>A0A437QSK5_9GAMM</name>